<gene>
    <name evidence="2" type="ORF">METZ01_LOCUS172889</name>
</gene>
<dbReference type="Gene3D" id="3.40.800.20">
    <property type="entry name" value="Histone deacetylase domain"/>
    <property type="match status" value="1"/>
</dbReference>
<dbReference type="InterPro" id="IPR037138">
    <property type="entry name" value="His_deacetylse_dom_sf"/>
</dbReference>
<dbReference type="CDD" id="cd09992">
    <property type="entry name" value="HDAC_classII"/>
    <property type="match status" value="1"/>
</dbReference>
<dbReference type="InterPro" id="IPR023801">
    <property type="entry name" value="His_deacetylse_dom"/>
</dbReference>
<protein>
    <recommendedName>
        <fullName evidence="1">Histone deacetylase domain-containing protein</fullName>
    </recommendedName>
</protein>
<accession>A0A382C1S3</accession>
<feature type="domain" description="Histone deacetylase" evidence="1">
    <location>
        <begin position="48"/>
        <end position="266"/>
    </location>
</feature>
<name>A0A382C1S3_9ZZZZ</name>
<evidence type="ECO:0000259" key="1">
    <source>
        <dbReference type="Pfam" id="PF00850"/>
    </source>
</evidence>
<proteinExistence type="predicted"/>
<dbReference type="Pfam" id="PF00850">
    <property type="entry name" value="Hist_deacetyl"/>
    <property type="match status" value="1"/>
</dbReference>
<sequence>MREVFAARGLDQELMSIPLLADPMPYIMRHHIRDHVESVRTIDVTGPVAELAVAGALGAVDAVARREVANAFCAIRPPGHHANNTGREEGFCFFSNAAIAARYAQVAHGFERILIIDWDYHHGNGTQNAFYDDPSVLFFSAHDWNAYPGTGDPSLSGEGDGQGFNINVHLDCGSKDVDMLRYWDTKLLPAVSRFRPDFIILSAGFDSRKDDLLGCFDLTDEAFREMTRISLALADDYCGGRLVSLLEGGYNVDGLALAAAAHVETLLEGT</sequence>
<dbReference type="AlphaFoldDB" id="A0A382C1S3"/>
<organism evidence="2">
    <name type="scientific">marine metagenome</name>
    <dbReference type="NCBI Taxonomy" id="408172"/>
    <lineage>
        <taxon>unclassified sequences</taxon>
        <taxon>metagenomes</taxon>
        <taxon>ecological metagenomes</taxon>
    </lineage>
</organism>
<dbReference type="InterPro" id="IPR023696">
    <property type="entry name" value="Ureohydrolase_dom_sf"/>
</dbReference>
<evidence type="ECO:0000313" key="2">
    <source>
        <dbReference type="EMBL" id="SVB20035.1"/>
    </source>
</evidence>
<dbReference type="SUPFAM" id="SSF52768">
    <property type="entry name" value="Arginase/deacetylase"/>
    <property type="match status" value="1"/>
</dbReference>
<dbReference type="PANTHER" id="PTHR10625:SF10">
    <property type="entry name" value="HISTONE DEACETYLASE HDAC1"/>
    <property type="match status" value="1"/>
</dbReference>
<dbReference type="PRINTS" id="PR01270">
    <property type="entry name" value="HDASUPER"/>
</dbReference>
<dbReference type="GO" id="GO:0004407">
    <property type="term" value="F:histone deacetylase activity"/>
    <property type="evidence" value="ECO:0007669"/>
    <property type="project" value="TreeGrafter"/>
</dbReference>
<dbReference type="EMBL" id="UINC01032415">
    <property type="protein sequence ID" value="SVB20035.1"/>
    <property type="molecule type" value="Genomic_DNA"/>
</dbReference>
<dbReference type="InterPro" id="IPR000286">
    <property type="entry name" value="HDACs"/>
</dbReference>
<dbReference type="GO" id="GO:0040029">
    <property type="term" value="P:epigenetic regulation of gene expression"/>
    <property type="evidence" value="ECO:0007669"/>
    <property type="project" value="TreeGrafter"/>
</dbReference>
<dbReference type="PANTHER" id="PTHR10625">
    <property type="entry name" value="HISTONE DEACETYLASE HDAC1-RELATED"/>
    <property type="match status" value="1"/>
</dbReference>
<reference evidence="2" key="1">
    <citation type="submission" date="2018-05" db="EMBL/GenBank/DDBJ databases">
        <authorList>
            <person name="Lanie J.A."/>
            <person name="Ng W.-L."/>
            <person name="Kazmierczak K.M."/>
            <person name="Andrzejewski T.M."/>
            <person name="Davidsen T.M."/>
            <person name="Wayne K.J."/>
            <person name="Tettelin H."/>
            <person name="Glass J.I."/>
            <person name="Rusch D."/>
            <person name="Podicherti R."/>
            <person name="Tsui H.-C.T."/>
            <person name="Winkler M.E."/>
        </authorList>
    </citation>
    <scope>NUCLEOTIDE SEQUENCE</scope>
</reference>